<evidence type="ECO:0000256" key="8">
    <source>
        <dbReference type="ARBA" id="ARBA00023204"/>
    </source>
</evidence>
<dbReference type="Pfam" id="PF12848">
    <property type="entry name" value="ABC_tran_Xtn"/>
    <property type="match status" value="1"/>
</dbReference>
<dbReference type="Gene3D" id="1.10.287.380">
    <property type="entry name" value="Valyl-tRNA synthetase, C-terminal domain"/>
    <property type="match status" value="1"/>
</dbReference>
<dbReference type="InterPro" id="IPR027417">
    <property type="entry name" value="P-loop_NTPase"/>
</dbReference>
<proteinExistence type="inferred from homology"/>
<dbReference type="RefSeq" id="WP_309875246.1">
    <property type="nucleotide sequence ID" value="NZ_CP133838.1"/>
</dbReference>
<dbReference type="EMBL" id="CP133838">
    <property type="protein sequence ID" value="WMY73026.1"/>
    <property type="molecule type" value="Genomic_DNA"/>
</dbReference>
<dbReference type="InterPro" id="IPR003593">
    <property type="entry name" value="AAA+_ATPase"/>
</dbReference>
<evidence type="ECO:0000256" key="3">
    <source>
        <dbReference type="ARBA" id="ARBA00022741"/>
    </source>
</evidence>
<comment type="subcellular location">
    <subcellularLocation>
        <location evidence="9">Cytoplasm</location>
    </subcellularLocation>
    <text evidence="9">Associates with ribosomes.</text>
</comment>
<evidence type="ECO:0000313" key="11">
    <source>
        <dbReference type="EMBL" id="WMY73026.1"/>
    </source>
</evidence>
<dbReference type="InterPro" id="IPR032781">
    <property type="entry name" value="ABC_tran_Xtn"/>
</dbReference>
<evidence type="ECO:0000256" key="1">
    <source>
        <dbReference type="ARBA" id="ARBA00022490"/>
    </source>
</evidence>
<evidence type="ECO:0000256" key="2">
    <source>
        <dbReference type="ARBA" id="ARBA00022737"/>
    </source>
</evidence>
<dbReference type="PANTHER" id="PTHR42855">
    <property type="entry name" value="ABC TRANSPORTER ATP-BINDING SUBUNIT"/>
    <property type="match status" value="1"/>
</dbReference>
<gene>
    <name evidence="9" type="primary">uup</name>
    <name evidence="11" type="ORF">RHD99_16340</name>
</gene>
<evidence type="ECO:0000256" key="5">
    <source>
        <dbReference type="ARBA" id="ARBA00022801"/>
    </source>
</evidence>
<dbReference type="PROSITE" id="PS50893">
    <property type="entry name" value="ABC_TRANSPORTER_2"/>
    <property type="match status" value="2"/>
</dbReference>
<dbReference type="GO" id="GO:0005524">
    <property type="term" value="F:ATP binding"/>
    <property type="evidence" value="ECO:0007669"/>
    <property type="project" value="UniProtKB-KW"/>
</dbReference>
<dbReference type="InterPro" id="IPR043686">
    <property type="entry name" value="Uup"/>
</dbReference>
<comment type="function">
    <text evidence="9">Probably plays a role in ribosome assembly or function. May be involved in resolution of branched DNA intermediates that result from template switching in postreplication gaps. Binds DNA and has ATPase activity.</text>
</comment>
<dbReference type="PROSITE" id="PS00211">
    <property type="entry name" value="ABC_TRANSPORTER_1"/>
    <property type="match status" value="2"/>
</dbReference>
<reference evidence="11 12" key="1">
    <citation type="submission" date="2023-09" db="EMBL/GenBank/DDBJ databases">
        <title>Buttiauxella selenatireducens sp. nov., isolated from the rhizosphere of Cardamine hupingshanesis.</title>
        <authorList>
            <person name="Zhang S."/>
            <person name="Xu Z."/>
            <person name="Wang H."/>
            <person name="Guo Y."/>
        </authorList>
    </citation>
    <scope>NUCLEOTIDE SEQUENCE [LARGE SCALE GENOMIC DNA]</scope>
    <source>
        <strain evidence="11 12">R73</strain>
    </source>
</reference>
<dbReference type="Pfam" id="PF16326">
    <property type="entry name" value="ABC_tran_CTD"/>
    <property type="match status" value="1"/>
</dbReference>
<organism evidence="11 12">
    <name type="scientific">Buttiauxella selenatireducens</name>
    <dbReference type="NCBI Taxonomy" id="3073902"/>
    <lineage>
        <taxon>Bacteria</taxon>
        <taxon>Pseudomonadati</taxon>
        <taxon>Pseudomonadota</taxon>
        <taxon>Gammaproteobacteria</taxon>
        <taxon>Enterobacterales</taxon>
        <taxon>Enterobacteriaceae</taxon>
        <taxon>Buttiauxella</taxon>
    </lineage>
</organism>
<feature type="domain" description="ABC transporter" evidence="10">
    <location>
        <begin position="320"/>
        <end position="538"/>
    </location>
</feature>
<dbReference type="InterPro" id="IPR051309">
    <property type="entry name" value="ABCF_ATPase"/>
</dbReference>
<keyword evidence="7 9" id="KW-0238">DNA-binding</keyword>
<accession>A0ABY9S9A1</accession>
<dbReference type="SUPFAM" id="SSF52540">
    <property type="entry name" value="P-loop containing nucleoside triphosphate hydrolases"/>
    <property type="match status" value="2"/>
</dbReference>
<dbReference type="CDD" id="cd03221">
    <property type="entry name" value="ABCF_EF-3"/>
    <property type="match status" value="2"/>
</dbReference>
<keyword evidence="1 9" id="KW-0963">Cytoplasm</keyword>
<evidence type="ECO:0000256" key="7">
    <source>
        <dbReference type="ARBA" id="ARBA00023125"/>
    </source>
</evidence>
<feature type="binding site" evidence="9">
    <location>
        <begin position="352"/>
        <end position="359"/>
    </location>
    <ligand>
        <name>ATP</name>
        <dbReference type="ChEBI" id="CHEBI:30616"/>
        <label>2</label>
    </ligand>
</feature>
<keyword evidence="2 9" id="KW-0677">Repeat</keyword>
<keyword evidence="9" id="KW-0175">Coiled coil</keyword>
<dbReference type="InterPro" id="IPR003439">
    <property type="entry name" value="ABC_transporter-like_ATP-bd"/>
</dbReference>
<dbReference type="InterPro" id="IPR017871">
    <property type="entry name" value="ABC_transporter-like_CS"/>
</dbReference>
<sequence>MSLISMHGAWLSFSDAPLLDNTELHIEENERVCLVGRNGAGKSTLMKILNREIPLDDGRMIYEQDLIVARLQQDPPRNVAGTVYDFVAEGVEEQAEHLKVYHDISHKVMTDPSEKNLNEMARIQEILDNQNLWQLESRINEVLLQLGLDADTELSALSGGWLRKAALGRALVSSPRVLLLDEPTNHLDIEAIDWLEGFLKEFQGSIVFISHDRSFIRNMATRIVDLDRGKLVSYPGDYDQYLLAKEEALRVEDLQNAEFDRKLAQEEVWIRQGIKARRTRNEGRVRALKAMRNERSARREVLGSAKMQVEEAARSGKIVFEMEDVCYSIGERALVKDFSAQVQRSDKIALVGPNGCGKTTLLKLMLDQLQADSGRVHCGTKLEVAYFDQHRAELDPDRTVMDNLAEGKQEVMVNGKPRHVLGYLQDFLFHPKRAMTPVRALSGGERNRLLLARLFLKPSNLLILDEPTNDLDVETLELLEELIDGYQGTVMLVSHDRQFVDNTVTECWIFEGEGKIGRYVGGYHDAKGQQASAQSLRQSVADKAQNTTAAKAEVVKRASSKLSYNLQRELEQLPQRLEQLETELEALQAKVGDAEFFNQPHDVTQKTLGDLSAAEKALEDAFERWEYLEALKNGA</sequence>
<keyword evidence="3 9" id="KW-0547">Nucleotide-binding</keyword>
<evidence type="ECO:0000259" key="10">
    <source>
        <dbReference type="PROSITE" id="PS50893"/>
    </source>
</evidence>
<evidence type="ECO:0000256" key="6">
    <source>
        <dbReference type="ARBA" id="ARBA00022840"/>
    </source>
</evidence>
<dbReference type="NCBIfam" id="NF008358">
    <property type="entry name" value="PRK11147.1"/>
    <property type="match status" value="1"/>
</dbReference>
<evidence type="ECO:0000256" key="4">
    <source>
        <dbReference type="ARBA" id="ARBA00022763"/>
    </source>
</evidence>
<feature type="coiled-coil region" evidence="9">
    <location>
        <begin position="563"/>
        <end position="597"/>
    </location>
</feature>
<dbReference type="InterPro" id="IPR037118">
    <property type="entry name" value="Val-tRNA_synth_C_sf"/>
</dbReference>
<protein>
    <recommendedName>
        <fullName evidence="9">ATP-binding protein Uup</fullName>
        <ecNumber evidence="9">3.6.1.-</ecNumber>
    </recommendedName>
</protein>
<dbReference type="SMART" id="SM00382">
    <property type="entry name" value="AAA"/>
    <property type="match status" value="2"/>
</dbReference>
<keyword evidence="5 9" id="KW-0378">Hydrolase</keyword>
<comment type="catalytic activity">
    <reaction evidence="9">
        <text>ATP + H2O = ADP + phosphate + H(+)</text>
        <dbReference type="Rhea" id="RHEA:13065"/>
        <dbReference type="ChEBI" id="CHEBI:15377"/>
        <dbReference type="ChEBI" id="CHEBI:15378"/>
        <dbReference type="ChEBI" id="CHEBI:30616"/>
        <dbReference type="ChEBI" id="CHEBI:43474"/>
        <dbReference type="ChEBI" id="CHEBI:456216"/>
    </reaction>
</comment>
<dbReference type="InterPro" id="IPR032524">
    <property type="entry name" value="ABC_tran_C"/>
</dbReference>
<keyword evidence="4 9" id="KW-0227">DNA damage</keyword>
<keyword evidence="12" id="KW-1185">Reference proteome</keyword>
<dbReference type="PANTHER" id="PTHR42855:SF1">
    <property type="entry name" value="ABC TRANSPORTER DOMAIN-CONTAINING PROTEIN"/>
    <property type="match status" value="1"/>
</dbReference>
<feature type="binding site" evidence="9">
    <location>
        <begin position="36"/>
        <end position="43"/>
    </location>
    <ligand>
        <name>ATP</name>
        <dbReference type="ChEBI" id="CHEBI:30616"/>
        <label>1</label>
    </ligand>
</feature>
<name>A0ABY9S9A1_9ENTR</name>
<dbReference type="HAMAP" id="MF_00848">
    <property type="entry name" value="Uup"/>
    <property type="match status" value="1"/>
</dbReference>
<comment type="similarity">
    <text evidence="9">Belongs to the ABC transporter superfamily. ABCF family. Uup subfamily.</text>
</comment>
<dbReference type="EC" id="3.6.1.-" evidence="9"/>
<dbReference type="Proteomes" id="UP001246690">
    <property type="component" value="Chromosome"/>
</dbReference>
<keyword evidence="6 9" id="KW-0067">ATP-binding</keyword>
<evidence type="ECO:0000256" key="9">
    <source>
        <dbReference type="HAMAP-Rule" id="MF_00848"/>
    </source>
</evidence>
<dbReference type="Gene3D" id="3.40.50.300">
    <property type="entry name" value="P-loop containing nucleotide triphosphate hydrolases"/>
    <property type="match status" value="2"/>
</dbReference>
<dbReference type="Pfam" id="PF00005">
    <property type="entry name" value="ABC_tran"/>
    <property type="match status" value="2"/>
</dbReference>
<feature type="domain" description="ABC transporter" evidence="10">
    <location>
        <begin position="1"/>
        <end position="253"/>
    </location>
</feature>
<keyword evidence="8 9" id="KW-0234">DNA repair</keyword>
<evidence type="ECO:0000313" key="12">
    <source>
        <dbReference type="Proteomes" id="UP001246690"/>
    </source>
</evidence>